<accession>A0AAD9SL98</accession>
<name>A0AAD9SL98_PHOAM</name>
<keyword evidence="8" id="KW-1185">Reference proteome</keyword>
<keyword evidence="5" id="KW-0503">Monooxygenase</keyword>
<dbReference type="PANTHER" id="PTHR46300">
    <property type="entry name" value="P450, PUTATIVE (EUROFUNG)-RELATED-RELATED"/>
    <property type="match status" value="1"/>
</dbReference>
<gene>
    <name evidence="7" type="ORF">N8I77_005156</name>
</gene>
<protein>
    <recommendedName>
        <fullName evidence="9">Cytochrome P450 2D18</fullName>
    </recommendedName>
</protein>
<comment type="similarity">
    <text evidence="1">Belongs to the cytochrome P450 family.</text>
</comment>
<evidence type="ECO:0008006" key="9">
    <source>
        <dbReference type="Google" id="ProtNLM"/>
    </source>
</evidence>
<dbReference type="GO" id="GO:0005506">
    <property type="term" value="F:iron ion binding"/>
    <property type="evidence" value="ECO:0007669"/>
    <property type="project" value="InterPro"/>
</dbReference>
<dbReference type="Pfam" id="PF00067">
    <property type="entry name" value="p450"/>
    <property type="match status" value="1"/>
</dbReference>
<organism evidence="7 8">
    <name type="scientific">Phomopsis amygdali</name>
    <name type="common">Fusicoccum amygdali</name>
    <dbReference type="NCBI Taxonomy" id="1214568"/>
    <lineage>
        <taxon>Eukaryota</taxon>
        <taxon>Fungi</taxon>
        <taxon>Dikarya</taxon>
        <taxon>Ascomycota</taxon>
        <taxon>Pezizomycotina</taxon>
        <taxon>Sordariomycetes</taxon>
        <taxon>Sordariomycetidae</taxon>
        <taxon>Diaporthales</taxon>
        <taxon>Diaporthaceae</taxon>
        <taxon>Diaporthe</taxon>
    </lineage>
</organism>
<sequence length="536" mass="60355">MASFLTSQPFEAALPTIWIIPAIVLFYKIITFGRREKNLPPGPPTIPVLGNAHLIPTEGFSGQLKAWSHKYGSVYSLKVGRSTMVVLNDRRAIHELLTKQGACYNDRPVDTQMIVSNKDENPATMKEGPKWRATRKIIANYFAPRNLDSTLRPIQEAEVNRLMFDLLTKPEQFSSSVKRTTASIASITLFGHRAPNFESFWAYAVYVVMEAGSKAAAPGSYLPVDQFPILKLLPDRLIMGRQRAKDFYVTMTGVWKDARERVDKRRSAGYKRESLMDRILDGEIKSDVPLSYSGLNNLLGGVHMAAADTTATAILTTILFLAKHPEFQEKARVELDRVCGTERMPGWSDFNDLPYVNCIVKEGLRIRPVAPSGVPHSAKEDRWYNGMLIPAGSAIFIPPAALNYDEAFTTDPDSYNPDRFLPQAHILAPELSASPKYEERDHYSYGAGRRMCAGIHLAERSQWRMVAQMLWAFNIEPDIGSDGEPVEVKTGHDVYDEGFLHTPLEFKVRMVARSDKHADVVRNSFEKTESDLKRWD</sequence>
<evidence type="ECO:0000256" key="6">
    <source>
        <dbReference type="PIRSR" id="PIRSR602401-1"/>
    </source>
</evidence>
<evidence type="ECO:0000313" key="8">
    <source>
        <dbReference type="Proteomes" id="UP001265746"/>
    </source>
</evidence>
<dbReference type="AlphaFoldDB" id="A0AAD9SL98"/>
<dbReference type="GO" id="GO:0016705">
    <property type="term" value="F:oxidoreductase activity, acting on paired donors, with incorporation or reduction of molecular oxygen"/>
    <property type="evidence" value="ECO:0007669"/>
    <property type="project" value="InterPro"/>
</dbReference>
<dbReference type="SUPFAM" id="SSF48264">
    <property type="entry name" value="Cytochrome P450"/>
    <property type="match status" value="1"/>
</dbReference>
<evidence type="ECO:0000256" key="3">
    <source>
        <dbReference type="ARBA" id="ARBA00023002"/>
    </source>
</evidence>
<dbReference type="PANTHER" id="PTHR46300:SF2">
    <property type="entry name" value="CYTOCHROME P450 MONOOXYGENASE ALNH-RELATED"/>
    <property type="match status" value="1"/>
</dbReference>
<dbReference type="Proteomes" id="UP001265746">
    <property type="component" value="Unassembled WGS sequence"/>
</dbReference>
<comment type="caution">
    <text evidence="7">The sequence shown here is derived from an EMBL/GenBank/DDBJ whole genome shotgun (WGS) entry which is preliminary data.</text>
</comment>
<proteinExistence type="inferred from homology"/>
<dbReference type="GO" id="GO:0004497">
    <property type="term" value="F:monooxygenase activity"/>
    <property type="evidence" value="ECO:0007669"/>
    <property type="project" value="UniProtKB-KW"/>
</dbReference>
<dbReference type="InterPro" id="IPR002401">
    <property type="entry name" value="Cyt_P450_E_grp-I"/>
</dbReference>
<evidence type="ECO:0000256" key="2">
    <source>
        <dbReference type="ARBA" id="ARBA00022723"/>
    </source>
</evidence>
<comment type="cofactor">
    <cofactor evidence="6">
        <name>heme</name>
        <dbReference type="ChEBI" id="CHEBI:30413"/>
    </cofactor>
</comment>
<evidence type="ECO:0000256" key="1">
    <source>
        <dbReference type="ARBA" id="ARBA00010617"/>
    </source>
</evidence>
<evidence type="ECO:0000256" key="4">
    <source>
        <dbReference type="ARBA" id="ARBA00023004"/>
    </source>
</evidence>
<feature type="binding site" description="axial binding residue" evidence="6">
    <location>
        <position position="452"/>
    </location>
    <ligand>
        <name>heme</name>
        <dbReference type="ChEBI" id="CHEBI:30413"/>
    </ligand>
    <ligandPart>
        <name>Fe</name>
        <dbReference type="ChEBI" id="CHEBI:18248"/>
    </ligandPart>
</feature>
<evidence type="ECO:0000313" key="7">
    <source>
        <dbReference type="EMBL" id="KAK2611835.1"/>
    </source>
</evidence>
<dbReference type="InterPro" id="IPR001128">
    <property type="entry name" value="Cyt_P450"/>
</dbReference>
<dbReference type="Gene3D" id="1.10.630.10">
    <property type="entry name" value="Cytochrome P450"/>
    <property type="match status" value="1"/>
</dbReference>
<keyword evidence="2 6" id="KW-0479">Metal-binding</keyword>
<dbReference type="InterPro" id="IPR050364">
    <property type="entry name" value="Cytochrome_P450_fung"/>
</dbReference>
<keyword evidence="3" id="KW-0560">Oxidoreductase</keyword>
<evidence type="ECO:0000256" key="5">
    <source>
        <dbReference type="ARBA" id="ARBA00023033"/>
    </source>
</evidence>
<reference evidence="7" key="1">
    <citation type="submission" date="2023-06" db="EMBL/GenBank/DDBJ databases">
        <authorList>
            <person name="Noh H."/>
        </authorList>
    </citation>
    <scope>NUCLEOTIDE SEQUENCE</scope>
    <source>
        <strain evidence="7">DUCC20226</strain>
    </source>
</reference>
<dbReference type="GO" id="GO:0020037">
    <property type="term" value="F:heme binding"/>
    <property type="evidence" value="ECO:0007669"/>
    <property type="project" value="InterPro"/>
</dbReference>
<keyword evidence="6" id="KW-0349">Heme</keyword>
<dbReference type="PRINTS" id="PR00463">
    <property type="entry name" value="EP450I"/>
</dbReference>
<dbReference type="PRINTS" id="PR00385">
    <property type="entry name" value="P450"/>
</dbReference>
<keyword evidence="4 6" id="KW-0408">Iron</keyword>
<dbReference type="EMBL" id="JAUJFL010000002">
    <property type="protein sequence ID" value="KAK2611835.1"/>
    <property type="molecule type" value="Genomic_DNA"/>
</dbReference>
<dbReference type="InterPro" id="IPR036396">
    <property type="entry name" value="Cyt_P450_sf"/>
</dbReference>